<dbReference type="GO" id="GO:0016746">
    <property type="term" value="F:acyltransferase activity"/>
    <property type="evidence" value="ECO:0007669"/>
    <property type="project" value="UniProtKB-KW"/>
</dbReference>
<dbReference type="InterPro" id="IPR039126">
    <property type="entry name" value="GGACT"/>
</dbReference>
<comment type="similarity">
    <text evidence="2 4">Belongs to the gamma-glutamylcyclotransferase family.</text>
</comment>
<dbReference type="CDD" id="cd06661">
    <property type="entry name" value="GGCT_like"/>
    <property type="match status" value="1"/>
</dbReference>
<reference evidence="6 7" key="1">
    <citation type="submission" date="2024-01" db="EMBL/GenBank/DDBJ databases">
        <title>The complete chloroplast genome sequence of Lithospermum erythrorhizon: insights into the phylogenetic relationship among Boraginaceae species and the maternal lineages of purple gromwells.</title>
        <authorList>
            <person name="Okada T."/>
            <person name="Watanabe K."/>
        </authorList>
    </citation>
    <scope>NUCLEOTIDE SEQUENCE [LARGE SCALE GENOMIC DNA]</scope>
</reference>
<dbReference type="InterPro" id="IPR009288">
    <property type="entry name" value="AIG2-like_dom"/>
</dbReference>
<name>A0AAV3R3Z8_LITER</name>
<dbReference type="GO" id="GO:0005829">
    <property type="term" value="C:cytosol"/>
    <property type="evidence" value="ECO:0007669"/>
    <property type="project" value="TreeGrafter"/>
</dbReference>
<dbReference type="Gene3D" id="3.10.490.10">
    <property type="entry name" value="Gamma-glutamyl cyclotransferase-like"/>
    <property type="match status" value="1"/>
</dbReference>
<gene>
    <name evidence="6" type="ORF">LIER_25258</name>
</gene>
<dbReference type="Proteomes" id="UP001454036">
    <property type="component" value="Unassembled WGS sequence"/>
</dbReference>
<dbReference type="GO" id="GO:0061929">
    <property type="term" value="F:gamma-glutamylaminecyclotransferase activity"/>
    <property type="evidence" value="ECO:0007669"/>
    <property type="project" value="InterPro"/>
</dbReference>
<dbReference type="InterPro" id="IPR036568">
    <property type="entry name" value="GGCT-like_sf"/>
</dbReference>
<keyword evidence="7" id="KW-1185">Reference proteome</keyword>
<keyword evidence="3" id="KW-0808">Transferase</keyword>
<dbReference type="InterPro" id="IPR013024">
    <property type="entry name" value="GGCT-like"/>
</dbReference>
<evidence type="ECO:0000256" key="4">
    <source>
        <dbReference type="RuleBase" id="RU367036"/>
    </source>
</evidence>
<dbReference type="PANTHER" id="PTHR12510">
    <property type="entry name" value="TROPONIN C-AKIN-1 PROTEIN"/>
    <property type="match status" value="1"/>
</dbReference>
<dbReference type="EMBL" id="BAABME010007554">
    <property type="protein sequence ID" value="GAA0171157.1"/>
    <property type="molecule type" value="Genomic_DNA"/>
</dbReference>
<protein>
    <recommendedName>
        <fullName evidence="4">Gamma-glutamylcyclotransferase family protein</fullName>
    </recommendedName>
</protein>
<evidence type="ECO:0000256" key="2">
    <source>
        <dbReference type="ARBA" id="ARBA00008861"/>
    </source>
</evidence>
<evidence type="ECO:0000256" key="1">
    <source>
        <dbReference type="ARBA" id="ARBA00002782"/>
    </source>
</evidence>
<organism evidence="6 7">
    <name type="scientific">Lithospermum erythrorhizon</name>
    <name type="common">Purple gromwell</name>
    <name type="synonym">Lithospermum officinale var. erythrorhizon</name>
    <dbReference type="NCBI Taxonomy" id="34254"/>
    <lineage>
        <taxon>Eukaryota</taxon>
        <taxon>Viridiplantae</taxon>
        <taxon>Streptophyta</taxon>
        <taxon>Embryophyta</taxon>
        <taxon>Tracheophyta</taxon>
        <taxon>Spermatophyta</taxon>
        <taxon>Magnoliopsida</taxon>
        <taxon>eudicotyledons</taxon>
        <taxon>Gunneridae</taxon>
        <taxon>Pentapetalae</taxon>
        <taxon>asterids</taxon>
        <taxon>lamiids</taxon>
        <taxon>Boraginales</taxon>
        <taxon>Boraginaceae</taxon>
        <taxon>Boraginoideae</taxon>
        <taxon>Lithospermeae</taxon>
        <taxon>Lithospermum</taxon>
    </lineage>
</organism>
<comment type="caution">
    <text evidence="6">The sequence shown here is derived from an EMBL/GenBank/DDBJ whole genome shotgun (WGS) entry which is preliminary data.</text>
</comment>
<keyword evidence="3" id="KW-0012">Acyltransferase</keyword>
<evidence type="ECO:0000313" key="6">
    <source>
        <dbReference type="EMBL" id="GAA0171157.1"/>
    </source>
</evidence>
<dbReference type="Pfam" id="PF06094">
    <property type="entry name" value="GGACT"/>
    <property type="match status" value="1"/>
</dbReference>
<evidence type="ECO:0000256" key="3">
    <source>
        <dbReference type="ARBA" id="ARBA00023315"/>
    </source>
</evidence>
<comment type="function">
    <text evidence="1">Putative gamma-glutamylcyclotransferase.</text>
</comment>
<dbReference type="AlphaFoldDB" id="A0AAV3R3Z8"/>
<evidence type="ECO:0000259" key="5">
    <source>
        <dbReference type="Pfam" id="PF06094"/>
    </source>
</evidence>
<dbReference type="SUPFAM" id="SSF110857">
    <property type="entry name" value="Gamma-glutamyl cyclotransferase-like"/>
    <property type="match status" value="1"/>
</dbReference>
<accession>A0AAV3R3Z8</accession>
<evidence type="ECO:0000313" key="7">
    <source>
        <dbReference type="Proteomes" id="UP001454036"/>
    </source>
</evidence>
<proteinExistence type="inferred from homology"/>
<dbReference type="PANTHER" id="PTHR12510:SF15">
    <property type="entry name" value="GAMMA-GLUTAMYLCYCLOTRANSFERASE FAMILY PROTEIN"/>
    <property type="match status" value="1"/>
</dbReference>
<feature type="domain" description="Gamma-glutamylcyclotransferase AIG2-like" evidence="5">
    <location>
        <begin position="10"/>
        <end position="106"/>
    </location>
</feature>
<sequence>MGEDSEAKLIFTYGTLKRGLPNHPLLSRLISTLDAVFIAPSTTLTPFPLVIGPNGVPFLINRVTSLGLLPLDELEGVTEGHYERLHVEVVGEDGGVVKAEAYFADQMFGREMWRSCGEVGIGEYTLEMSRAYVRRTEREGDGFVEDVWKFINSKPTSTV</sequence>